<dbReference type="AlphaFoldDB" id="A0A381YKU2"/>
<name>A0A381YKU2_9ZZZZ</name>
<gene>
    <name evidence="1" type="ORF">METZ01_LOCUS130542</name>
</gene>
<protein>
    <recommendedName>
        <fullName evidence="2">ABC-type transport auxiliary lipoprotein component domain-containing protein</fullName>
    </recommendedName>
</protein>
<proteinExistence type="predicted"/>
<sequence>MTGLKENLFIKEILKIKIIFFILFFIFSCQPVEVLDEVIFEYNQLPKISINAKEKLINEVYEINYVDPYIDHSIKNPPILRLKDWISQNISIFGSQNKLIINIVDASLKKTERENKNKKKYQEKTEFFYKVYFLIEFELYDDNNFMLATINAETKRTTTSSKFISLSEKERILDTLILDALIDISLKSDELLKTHMSEYLL</sequence>
<organism evidence="1">
    <name type="scientific">marine metagenome</name>
    <dbReference type="NCBI Taxonomy" id="408172"/>
    <lineage>
        <taxon>unclassified sequences</taxon>
        <taxon>metagenomes</taxon>
        <taxon>ecological metagenomes</taxon>
    </lineage>
</organism>
<accession>A0A381YKU2</accession>
<dbReference type="PROSITE" id="PS51257">
    <property type="entry name" value="PROKAR_LIPOPROTEIN"/>
    <property type="match status" value="1"/>
</dbReference>
<evidence type="ECO:0008006" key="2">
    <source>
        <dbReference type="Google" id="ProtNLM"/>
    </source>
</evidence>
<reference evidence="1" key="1">
    <citation type="submission" date="2018-05" db="EMBL/GenBank/DDBJ databases">
        <authorList>
            <person name="Lanie J.A."/>
            <person name="Ng W.-L."/>
            <person name="Kazmierczak K.M."/>
            <person name="Andrzejewski T.M."/>
            <person name="Davidsen T.M."/>
            <person name="Wayne K.J."/>
            <person name="Tettelin H."/>
            <person name="Glass J.I."/>
            <person name="Rusch D."/>
            <person name="Podicherti R."/>
            <person name="Tsui H.-C.T."/>
            <person name="Winkler M.E."/>
        </authorList>
    </citation>
    <scope>NUCLEOTIDE SEQUENCE</scope>
</reference>
<evidence type="ECO:0000313" key="1">
    <source>
        <dbReference type="EMBL" id="SVA77688.1"/>
    </source>
</evidence>
<dbReference type="EMBL" id="UINC01018484">
    <property type="protein sequence ID" value="SVA77688.1"/>
    <property type="molecule type" value="Genomic_DNA"/>
</dbReference>